<dbReference type="Proteomes" id="UP001363151">
    <property type="component" value="Unassembled WGS sequence"/>
</dbReference>
<evidence type="ECO:0000256" key="1">
    <source>
        <dbReference type="SAM" id="MobiDB-lite"/>
    </source>
</evidence>
<sequence>MRVNFELEVDAARGAPGGAPEACALLDDYALCDLAETPPVFSWETPDALGRTSRDRRNQSRAAGGDGGDDEPLTAMGGFYDALVMAVVRPPRFEYDARLLGPSSFTFGGKRYHRHDVVLRNDRGQRLHCSHWRPTPTRAAGPDAVSYRPQGGPARKSPLPTKKVASPADATPCVVFVHANSASRAQSCHYLSLVLSLGCSLFAFDCAGSGLSDGAYVTLGWREARDIRVVLRWLSARHDVSAVSLWGQSMGAAAAIYYQGIARPKDPSWPKATHIARERRAVFGGFSLPTFVLDLLLASLDASVEQRAGFKPLGTLSPLAHAPSCDAPALFVRARRDPLISQDHVEVLAKRYKGPRTLALVEGTHSSPRDVDARRFIARFLARHLPLPPLARRPPPTAAERHLQCAPWSRVRNEFTTPQVAQTPTAKRRGSSLPPQKTSPPPS</sequence>
<dbReference type="SUPFAM" id="SSF53474">
    <property type="entry name" value="alpha/beta-Hydrolases"/>
    <property type="match status" value="1"/>
</dbReference>
<dbReference type="EMBL" id="JBBJCI010000073">
    <property type="protein sequence ID" value="KAK7249519.1"/>
    <property type="molecule type" value="Genomic_DNA"/>
</dbReference>
<feature type="compositionally biased region" description="Polar residues" evidence="1">
    <location>
        <begin position="414"/>
        <end position="425"/>
    </location>
</feature>
<name>A0ABR1G8W0_AURAN</name>
<dbReference type="PANTHER" id="PTHR43358:SF4">
    <property type="entry name" value="ALPHA_BETA HYDROLASE FOLD-1 DOMAIN-CONTAINING PROTEIN"/>
    <property type="match status" value="1"/>
</dbReference>
<dbReference type="PANTHER" id="PTHR43358">
    <property type="entry name" value="ALPHA/BETA-HYDROLASE"/>
    <property type="match status" value="1"/>
</dbReference>
<accession>A0ABR1G8W0</accession>
<evidence type="ECO:0000313" key="3">
    <source>
        <dbReference type="Proteomes" id="UP001363151"/>
    </source>
</evidence>
<reference evidence="2 3" key="1">
    <citation type="submission" date="2024-03" db="EMBL/GenBank/DDBJ databases">
        <title>Aureococcus anophagefferens CCMP1851 and Kratosvirus quantuckense: Draft genome of a second virus-susceptible host strain in the model system.</title>
        <authorList>
            <person name="Chase E."/>
            <person name="Truchon A.R."/>
            <person name="Schepens W."/>
            <person name="Wilhelm S.W."/>
        </authorList>
    </citation>
    <scope>NUCLEOTIDE SEQUENCE [LARGE SCALE GENOMIC DNA]</scope>
    <source>
        <strain evidence="2 3">CCMP1851</strain>
    </source>
</reference>
<dbReference type="GO" id="GO:0016787">
    <property type="term" value="F:hydrolase activity"/>
    <property type="evidence" value="ECO:0007669"/>
    <property type="project" value="UniProtKB-KW"/>
</dbReference>
<proteinExistence type="predicted"/>
<feature type="compositionally biased region" description="Pro residues" evidence="1">
    <location>
        <begin position="388"/>
        <end position="397"/>
    </location>
</feature>
<organism evidence="2 3">
    <name type="scientific">Aureococcus anophagefferens</name>
    <name type="common">Harmful bloom alga</name>
    <dbReference type="NCBI Taxonomy" id="44056"/>
    <lineage>
        <taxon>Eukaryota</taxon>
        <taxon>Sar</taxon>
        <taxon>Stramenopiles</taxon>
        <taxon>Ochrophyta</taxon>
        <taxon>Pelagophyceae</taxon>
        <taxon>Pelagomonadales</taxon>
        <taxon>Pelagomonadaceae</taxon>
        <taxon>Aureococcus</taxon>
    </lineage>
</organism>
<feature type="region of interest" description="Disordered" evidence="1">
    <location>
        <begin position="43"/>
        <end position="72"/>
    </location>
</feature>
<evidence type="ECO:0000313" key="2">
    <source>
        <dbReference type="EMBL" id="KAK7249519.1"/>
    </source>
</evidence>
<dbReference type="Gene3D" id="3.40.50.1820">
    <property type="entry name" value="alpha/beta hydrolase"/>
    <property type="match status" value="1"/>
</dbReference>
<keyword evidence="3" id="KW-1185">Reference proteome</keyword>
<feature type="region of interest" description="Disordered" evidence="1">
    <location>
        <begin position="388"/>
        <end position="443"/>
    </location>
</feature>
<feature type="region of interest" description="Disordered" evidence="1">
    <location>
        <begin position="131"/>
        <end position="163"/>
    </location>
</feature>
<dbReference type="InterPro" id="IPR052920">
    <property type="entry name" value="DNA-binding_regulatory"/>
</dbReference>
<gene>
    <name evidence="2" type="ORF">SO694_0044001</name>
</gene>
<keyword evidence="2" id="KW-0378">Hydrolase</keyword>
<dbReference type="InterPro" id="IPR029058">
    <property type="entry name" value="AB_hydrolase_fold"/>
</dbReference>
<protein>
    <submittedName>
        <fullName evidence="2">Palmitoyl-(Protein) hydrolase</fullName>
    </submittedName>
</protein>
<comment type="caution">
    <text evidence="2">The sequence shown here is derived from an EMBL/GenBank/DDBJ whole genome shotgun (WGS) entry which is preliminary data.</text>
</comment>